<dbReference type="EMBL" id="CAJVPY010016745">
    <property type="protein sequence ID" value="CAG8758538.1"/>
    <property type="molecule type" value="Genomic_DNA"/>
</dbReference>
<evidence type="ECO:0000313" key="1">
    <source>
        <dbReference type="EMBL" id="CAG8758538.1"/>
    </source>
</evidence>
<organism evidence="1 2">
    <name type="scientific">Dentiscutata erythropus</name>
    <dbReference type="NCBI Taxonomy" id="1348616"/>
    <lineage>
        <taxon>Eukaryota</taxon>
        <taxon>Fungi</taxon>
        <taxon>Fungi incertae sedis</taxon>
        <taxon>Mucoromycota</taxon>
        <taxon>Glomeromycotina</taxon>
        <taxon>Glomeromycetes</taxon>
        <taxon>Diversisporales</taxon>
        <taxon>Gigasporaceae</taxon>
        <taxon>Dentiscutata</taxon>
    </lineage>
</organism>
<comment type="caution">
    <text evidence="1">The sequence shown here is derived from an EMBL/GenBank/DDBJ whole genome shotgun (WGS) entry which is preliminary data.</text>
</comment>
<name>A0A9N9J1U7_9GLOM</name>
<accession>A0A9N9J1U7</accession>
<feature type="non-terminal residue" evidence="1">
    <location>
        <position position="51"/>
    </location>
</feature>
<keyword evidence="2" id="KW-1185">Reference proteome</keyword>
<sequence>MTVAFMSNTYEKTSKHAKSVWISFMADITAELELAEYIHEYIFAFVNHITM</sequence>
<gene>
    <name evidence="1" type="ORF">DERYTH_LOCUS17580</name>
</gene>
<dbReference type="AlphaFoldDB" id="A0A9N9J1U7"/>
<protein>
    <submittedName>
        <fullName evidence="1">28563_t:CDS:1</fullName>
    </submittedName>
</protein>
<dbReference type="Proteomes" id="UP000789405">
    <property type="component" value="Unassembled WGS sequence"/>
</dbReference>
<proteinExistence type="predicted"/>
<evidence type="ECO:0000313" key="2">
    <source>
        <dbReference type="Proteomes" id="UP000789405"/>
    </source>
</evidence>
<reference evidence="1" key="1">
    <citation type="submission" date="2021-06" db="EMBL/GenBank/DDBJ databases">
        <authorList>
            <person name="Kallberg Y."/>
            <person name="Tangrot J."/>
            <person name="Rosling A."/>
        </authorList>
    </citation>
    <scope>NUCLEOTIDE SEQUENCE</scope>
    <source>
        <strain evidence="1">MA453B</strain>
    </source>
</reference>